<evidence type="ECO:0000256" key="1">
    <source>
        <dbReference type="ARBA" id="ARBA00000085"/>
    </source>
</evidence>
<organism evidence="17 18">
    <name type="scientific">Macrococcus epidermidis</name>
    <dbReference type="NCBI Taxonomy" id="1902580"/>
    <lineage>
        <taxon>Bacteria</taxon>
        <taxon>Bacillati</taxon>
        <taxon>Bacillota</taxon>
        <taxon>Bacilli</taxon>
        <taxon>Bacillales</taxon>
        <taxon>Staphylococcaceae</taxon>
        <taxon>Macrococcus</taxon>
    </lineage>
</organism>
<dbReference type="InterPro" id="IPR003661">
    <property type="entry name" value="HisK_dim/P_dom"/>
</dbReference>
<evidence type="ECO:0000256" key="2">
    <source>
        <dbReference type="ARBA" id="ARBA00004651"/>
    </source>
</evidence>
<name>A0A327ZT19_9STAP</name>
<dbReference type="PROSITE" id="PS50109">
    <property type="entry name" value="HIS_KIN"/>
    <property type="match status" value="1"/>
</dbReference>
<dbReference type="SMART" id="SM00387">
    <property type="entry name" value="HATPase_c"/>
    <property type="match status" value="1"/>
</dbReference>
<keyword evidence="11 15" id="KW-1133">Transmembrane helix</keyword>
<evidence type="ECO:0000256" key="12">
    <source>
        <dbReference type="ARBA" id="ARBA00023012"/>
    </source>
</evidence>
<dbReference type="GO" id="GO:0016036">
    <property type="term" value="P:cellular response to phosphate starvation"/>
    <property type="evidence" value="ECO:0007669"/>
    <property type="project" value="TreeGrafter"/>
</dbReference>
<evidence type="ECO:0000256" key="4">
    <source>
        <dbReference type="ARBA" id="ARBA00022475"/>
    </source>
</evidence>
<dbReference type="InterPro" id="IPR036097">
    <property type="entry name" value="HisK_dim/P_sf"/>
</dbReference>
<comment type="caution">
    <text evidence="17">The sequence shown here is derived from an EMBL/GenBank/DDBJ whole genome shotgun (WGS) entry which is preliminary data.</text>
</comment>
<evidence type="ECO:0000259" key="16">
    <source>
        <dbReference type="PROSITE" id="PS50109"/>
    </source>
</evidence>
<protein>
    <recommendedName>
        <fullName evidence="3">histidine kinase</fullName>
        <ecNumber evidence="3">2.7.13.3</ecNumber>
    </recommendedName>
    <alternativeName>
        <fullName evidence="14">Glycopeptide resistance-associated protein S</fullName>
    </alternativeName>
</protein>
<proteinExistence type="predicted"/>
<keyword evidence="9" id="KW-0418">Kinase</keyword>
<evidence type="ECO:0000256" key="14">
    <source>
        <dbReference type="ARBA" id="ARBA00042987"/>
    </source>
</evidence>
<evidence type="ECO:0000256" key="15">
    <source>
        <dbReference type="SAM" id="Phobius"/>
    </source>
</evidence>
<feature type="transmembrane region" description="Helical" evidence="15">
    <location>
        <begin position="135"/>
        <end position="159"/>
    </location>
</feature>
<dbReference type="EC" id="2.7.13.3" evidence="3"/>
<dbReference type="GO" id="GO:0005886">
    <property type="term" value="C:plasma membrane"/>
    <property type="evidence" value="ECO:0007669"/>
    <property type="project" value="UniProtKB-SubCell"/>
</dbReference>
<keyword evidence="8" id="KW-0547">Nucleotide-binding</keyword>
<dbReference type="Pfam" id="PF00512">
    <property type="entry name" value="HisKA"/>
    <property type="match status" value="1"/>
</dbReference>
<comment type="subcellular location">
    <subcellularLocation>
        <location evidence="2">Cell membrane</location>
        <topology evidence="2">Multi-pass membrane protein</topology>
    </subcellularLocation>
</comment>
<dbReference type="SUPFAM" id="SSF47384">
    <property type="entry name" value="Homodimeric domain of signal transducing histidine kinase"/>
    <property type="match status" value="1"/>
</dbReference>
<dbReference type="Gene3D" id="1.10.287.130">
    <property type="match status" value="1"/>
</dbReference>
<dbReference type="GO" id="GO:0004721">
    <property type="term" value="F:phosphoprotein phosphatase activity"/>
    <property type="evidence" value="ECO:0007669"/>
    <property type="project" value="TreeGrafter"/>
</dbReference>
<evidence type="ECO:0000256" key="9">
    <source>
        <dbReference type="ARBA" id="ARBA00022777"/>
    </source>
</evidence>
<keyword evidence="13 15" id="KW-0472">Membrane</keyword>
<keyword evidence="10" id="KW-0067">ATP-binding</keyword>
<dbReference type="GO" id="GO:0000155">
    <property type="term" value="F:phosphorelay sensor kinase activity"/>
    <property type="evidence" value="ECO:0007669"/>
    <property type="project" value="InterPro"/>
</dbReference>
<keyword evidence="4" id="KW-1003">Cell membrane</keyword>
<dbReference type="InterPro" id="IPR003594">
    <property type="entry name" value="HATPase_dom"/>
</dbReference>
<dbReference type="InterPro" id="IPR036890">
    <property type="entry name" value="HATPase_C_sf"/>
</dbReference>
<sequence length="379" mass="43629">MKSYHFRDAFIRYTILLSCIMLVLYGSLVFVYNAQVNTEIKETSEQNLKDLKLVIQSKEIINQGRYYIIESKGHIENHSKLSGHTVSGILDKMKNRNTFKYEGSEGIFNINKDSVNRQTIYSITDVSDYEETKDLLYNLMLFLMLFTLILIVGAAYYLAIKPIRAYEEMLQEHQTFIQNTTHEMKTPIASVSLGIDYIKALESDLSEQSLQSLTKMKQEINYMQSLISKTLNISSEKDTVPVDIIPILNYTIEQFENLFQIKVERIYEASIIYAVDQEDIKQIMTILLDNAIKHNDSLVSISVKAMIKEQRLVLEVADNGVGIRQDQIPFVFDRYYRGNNETEGSGIGLDILKVIVKQYSGTIEVQSEQNKQTKFILIL</sequence>
<dbReference type="InterPro" id="IPR050351">
    <property type="entry name" value="BphY/WalK/GraS-like"/>
</dbReference>
<dbReference type="EMBL" id="PZJH01000003">
    <property type="protein sequence ID" value="RAK44644.1"/>
    <property type="molecule type" value="Genomic_DNA"/>
</dbReference>
<evidence type="ECO:0000256" key="6">
    <source>
        <dbReference type="ARBA" id="ARBA00022679"/>
    </source>
</evidence>
<evidence type="ECO:0000256" key="8">
    <source>
        <dbReference type="ARBA" id="ARBA00022741"/>
    </source>
</evidence>
<dbReference type="Pfam" id="PF02518">
    <property type="entry name" value="HATPase_c"/>
    <property type="match status" value="1"/>
</dbReference>
<dbReference type="Gene3D" id="3.30.565.10">
    <property type="entry name" value="Histidine kinase-like ATPase, C-terminal domain"/>
    <property type="match status" value="1"/>
</dbReference>
<dbReference type="GO" id="GO:0005524">
    <property type="term" value="F:ATP binding"/>
    <property type="evidence" value="ECO:0007669"/>
    <property type="project" value="UniProtKB-KW"/>
</dbReference>
<reference evidence="17 18" key="1">
    <citation type="journal article" date="2018" name="Front. Microbiol.">
        <title>Description and Comparative Genomics of Macrococcus caseolyticus subsp. hominis subsp. nov., Macrococcus goetzii sp. nov., Macrococcus epidermidis sp. nov., and Macrococcus bohemicus sp. nov., Novel Macrococci From Human Clinical Material With Virulence Potential and Suspected Uptake of Foreign DNA by Natural Transformation.</title>
        <authorList>
            <person name="Maslanova I."/>
            <person name="Wertheimer Z."/>
            <person name="Sedlacek I."/>
            <person name="Svec P."/>
            <person name="Indrakova A."/>
            <person name="Kovarovic V."/>
            <person name="Schumann P."/>
            <person name="Sproer C."/>
            <person name="Kralova S."/>
            <person name="Sedo O."/>
            <person name="Kristofova L."/>
            <person name="Vrbovska V."/>
            <person name="Fuzik T."/>
            <person name="Petras P."/>
            <person name="Zdrahal Z."/>
            <person name="Ruzickova V."/>
            <person name="Doskar J."/>
            <person name="Pantucek R."/>
        </authorList>
    </citation>
    <scope>NUCLEOTIDE SEQUENCE [LARGE SCALE GENOMIC DNA]</scope>
    <source>
        <strain evidence="17 18">01/688</strain>
    </source>
</reference>
<gene>
    <name evidence="17" type="ORF">BHU61_07985</name>
</gene>
<feature type="domain" description="Histidine kinase" evidence="16">
    <location>
        <begin position="179"/>
        <end position="379"/>
    </location>
</feature>
<dbReference type="PANTHER" id="PTHR45453:SF2">
    <property type="entry name" value="HISTIDINE KINASE"/>
    <property type="match status" value="1"/>
</dbReference>
<evidence type="ECO:0000256" key="7">
    <source>
        <dbReference type="ARBA" id="ARBA00022692"/>
    </source>
</evidence>
<keyword evidence="12" id="KW-0902">Two-component regulatory system</keyword>
<dbReference type="SMART" id="SM00388">
    <property type="entry name" value="HisKA"/>
    <property type="match status" value="1"/>
</dbReference>
<keyword evidence="7 15" id="KW-0812">Transmembrane</keyword>
<evidence type="ECO:0000256" key="11">
    <source>
        <dbReference type="ARBA" id="ARBA00022989"/>
    </source>
</evidence>
<keyword evidence="18" id="KW-1185">Reference proteome</keyword>
<dbReference type="Proteomes" id="UP000249808">
    <property type="component" value="Unassembled WGS sequence"/>
</dbReference>
<dbReference type="SUPFAM" id="SSF55874">
    <property type="entry name" value="ATPase domain of HSP90 chaperone/DNA topoisomerase II/histidine kinase"/>
    <property type="match status" value="1"/>
</dbReference>
<accession>A0A327ZT19</accession>
<keyword evidence="6" id="KW-0808">Transferase</keyword>
<evidence type="ECO:0000256" key="5">
    <source>
        <dbReference type="ARBA" id="ARBA00022553"/>
    </source>
</evidence>
<dbReference type="RefSeq" id="WP_111716001.1">
    <property type="nucleotide sequence ID" value="NZ_JBHSSR010000013.1"/>
</dbReference>
<dbReference type="CDD" id="cd00082">
    <property type="entry name" value="HisKA"/>
    <property type="match status" value="1"/>
</dbReference>
<evidence type="ECO:0000313" key="18">
    <source>
        <dbReference type="Proteomes" id="UP000249808"/>
    </source>
</evidence>
<feature type="transmembrane region" description="Helical" evidence="15">
    <location>
        <begin position="12"/>
        <end position="32"/>
    </location>
</feature>
<evidence type="ECO:0000256" key="13">
    <source>
        <dbReference type="ARBA" id="ARBA00023136"/>
    </source>
</evidence>
<dbReference type="CDD" id="cd00075">
    <property type="entry name" value="HATPase"/>
    <property type="match status" value="1"/>
</dbReference>
<evidence type="ECO:0000256" key="3">
    <source>
        <dbReference type="ARBA" id="ARBA00012438"/>
    </source>
</evidence>
<dbReference type="InterPro" id="IPR005467">
    <property type="entry name" value="His_kinase_dom"/>
</dbReference>
<comment type="catalytic activity">
    <reaction evidence="1">
        <text>ATP + protein L-histidine = ADP + protein N-phospho-L-histidine.</text>
        <dbReference type="EC" id="2.7.13.3"/>
    </reaction>
</comment>
<dbReference type="AlphaFoldDB" id="A0A327ZT19"/>
<dbReference type="PANTHER" id="PTHR45453">
    <property type="entry name" value="PHOSPHATE REGULON SENSOR PROTEIN PHOR"/>
    <property type="match status" value="1"/>
</dbReference>
<keyword evidence="5" id="KW-0597">Phosphoprotein</keyword>
<evidence type="ECO:0000256" key="10">
    <source>
        <dbReference type="ARBA" id="ARBA00022840"/>
    </source>
</evidence>
<dbReference type="InterPro" id="IPR004358">
    <property type="entry name" value="Sig_transdc_His_kin-like_C"/>
</dbReference>
<evidence type="ECO:0000313" key="17">
    <source>
        <dbReference type="EMBL" id="RAK44644.1"/>
    </source>
</evidence>
<dbReference type="PRINTS" id="PR00344">
    <property type="entry name" value="BCTRLSENSOR"/>
</dbReference>